<reference evidence="2" key="2">
    <citation type="submission" date="2020-09" db="EMBL/GenBank/DDBJ databases">
        <authorList>
            <person name="Sun Q."/>
            <person name="Zhou Y."/>
        </authorList>
    </citation>
    <scope>NUCLEOTIDE SEQUENCE</scope>
    <source>
        <strain evidence="2">CGMCC 1.15478</strain>
    </source>
</reference>
<protein>
    <recommendedName>
        <fullName evidence="1">Arabinosyltransferase C-terminal domain-containing protein</fullName>
    </recommendedName>
</protein>
<dbReference type="RefSeq" id="WP_188674192.1">
    <property type="nucleotide sequence ID" value="NZ_BMJH01000002.1"/>
</dbReference>
<comment type="caution">
    <text evidence="2">The sequence shown here is derived from an EMBL/GenBank/DDBJ whole genome shotgun (WGS) entry which is preliminary data.</text>
</comment>
<gene>
    <name evidence="2" type="ORF">GCM10011410_21090</name>
</gene>
<dbReference type="EMBL" id="BMJH01000002">
    <property type="protein sequence ID" value="GGC68150.1"/>
    <property type="molecule type" value="Genomic_DNA"/>
</dbReference>
<accession>A0A916UCP3</accession>
<feature type="domain" description="Arabinosyltransferase C-terminal" evidence="1">
    <location>
        <begin position="3"/>
        <end position="71"/>
    </location>
</feature>
<dbReference type="Proteomes" id="UP000641514">
    <property type="component" value="Unassembled WGS sequence"/>
</dbReference>
<dbReference type="Pfam" id="PF14896">
    <property type="entry name" value="Arabino_trans_C"/>
    <property type="match status" value="1"/>
</dbReference>
<dbReference type="AlphaFoldDB" id="A0A916UCP3"/>
<dbReference type="Gene3D" id="3.40.190.160">
    <property type="match status" value="1"/>
</dbReference>
<evidence type="ECO:0000313" key="2">
    <source>
        <dbReference type="EMBL" id="GGC68150.1"/>
    </source>
</evidence>
<sequence>MANIWQVNVGGGPLGWIDLLTTSRTLPTYLSHDWESDWGALEQYAPIDPRADQVRLDAETVMRSGWWRPRPSTLFGELTVDNDPLTGRPWWIGPNSRVRG</sequence>
<keyword evidence="3" id="KW-1185">Reference proteome</keyword>
<evidence type="ECO:0000313" key="3">
    <source>
        <dbReference type="Proteomes" id="UP000641514"/>
    </source>
</evidence>
<evidence type="ECO:0000259" key="1">
    <source>
        <dbReference type="Pfam" id="PF14896"/>
    </source>
</evidence>
<dbReference type="InterPro" id="IPR032731">
    <property type="entry name" value="Arabino_trans_C"/>
</dbReference>
<name>A0A916UCP3_9ACTN</name>
<proteinExistence type="predicted"/>
<reference evidence="2" key="1">
    <citation type="journal article" date="2014" name="Int. J. Syst. Evol. Microbiol.">
        <title>Complete genome sequence of Corynebacterium casei LMG S-19264T (=DSM 44701T), isolated from a smear-ripened cheese.</title>
        <authorList>
            <consortium name="US DOE Joint Genome Institute (JGI-PGF)"/>
            <person name="Walter F."/>
            <person name="Albersmeier A."/>
            <person name="Kalinowski J."/>
            <person name="Ruckert C."/>
        </authorList>
    </citation>
    <scope>NUCLEOTIDE SEQUENCE</scope>
    <source>
        <strain evidence="2">CGMCC 1.15478</strain>
    </source>
</reference>
<organism evidence="2 3">
    <name type="scientific">Hoyosella rhizosphaerae</name>
    <dbReference type="NCBI Taxonomy" id="1755582"/>
    <lineage>
        <taxon>Bacteria</taxon>
        <taxon>Bacillati</taxon>
        <taxon>Actinomycetota</taxon>
        <taxon>Actinomycetes</taxon>
        <taxon>Mycobacteriales</taxon>
        <taxon>Hoyosellaceae</taxon>
        <taxon>Hoyosella</taxon>
    </lineage>
</organism>